<keyword evidence="7 10" id="KW-1133">Transmembrane helix</keyword>
<comment type="function">
    <text evidence="1 10">Exerts its effect at some terminal stage of cytochrome c oxidase synthesis, probably by being involved in the insertion of the copper B into subunit I.</text>
</comment>
<dbReference type="GO" id="GO:0008535">
    <property type="term" value="P:respiratory chain complex IV assembly"/>
    <property type="evidence" value="ECO:0007669"/>
    <property type="project" value="UniProtKB-UniRule"/>
</dbReference>
<dbReference type="GO" id="GO:0005886">
    <property type="term" value="C:plasma membrane"/>
    <property type="evidence" value="ECO:0007669"/>
    <property type="project" value="UniProtKB-SubCell"/>
</dbReference>
<evidence type="ECO:0000313" key="11">
    <source>
        <dbReference type="EMBL" id="MBB3956012.1"/>
    </source>
</evidence>
<evidence type="ECO:0000313" key="12">
    <source>
        <dbReference type="Proteomes" id="UP000548867"/>
    </source>
</evidence>
<evidence type="ECO:0000256" key="3">
    <source>
        <dbReference type="ARBA" id="ARBA00009620"/>
    </source>
</evidence>
<feature type="topological domain" description="Periplasmic" evidence="10">
    <location>
        <begin position="35"/>
        <end position="187"/>
    </location>
</feature>
<evidence type="ECO:0000256" key="10">
    <source>
        <dbReference type="HAMAP-Rule" id="MF_00155"/>
    </source>
</evidence>
<dbReference type="PANTHER" id="PTHR21320:SF3">
    <property type="entry name" value="CYTOCHROME C OXIDASE ASSEMBLY PROTEIN COX11, MITOCHONDRIAL-RELATED"/>
    <property type="match status" value="1"/>
</dbReference>
<dbReference type="SUPFAM" id="SSF110111">
    <property type="entry name" value="Ctag/Cox11"/>
    <property type="match status" value="1"/>
</dbReference>
<comment type="similarity">
    <text evidence="3 10">Belongs to the COX11/CtaG family.</text>
</comment>
<evidence type="ECO:0000256" key="5">
    <source>
        <dbReference type="ARBA" id="ARBA00022692"/>
    </source>
</evidence>
<dbReference type="NCBIfam" id="NF003465">
    <property type="entry name" value="PRK05089.1"/>
    <property type="match status" value="1"/>
</dbReference>
<evidence type="ECO:0000256" key="8">
    <source>
        <dbReference type="ARBA" id="ARBA00023008"/>
    </source>
</evidence>
<evidence type="ECO:0000256" key="9">
    <source>
        <dbReference type="ARBA" id="ARBA00023136"/>
    </source>
</evidence>
<keyword evidence="8 10" id="KW-0186">Copper</keyword>
<proteinExistence type="inferred from homology"/>
<dbReference type="EMBL" id="JACIDX010000011">
    <property type="protein sequence ID" value="MBB3956012.1"/>
    <property type="molecule type" value="Genomic_DNA"/>
</dbReference>
<keyword evidence="10" id="KW-1003">Cell membrane</keyword>
<reference evidence="11 12" key="1">
    <citation type="submission" date="2020-08" db="EMBL/GenBank/DDBJ databases">
        <title>Genomic Encyclopedia of Type Strains, Phase IV (KMG-IV): sequencing the most valuable type-strain genomes for metagenomic binning, comparative biology and taxonomic classification.</title>
        <authorList>
            <person name="Goeker M."/>
        </authorList>
    </citation>
    <scope>NUCLEOTIDE SEQUENCE [LARGE SCALE GENOMIC DNA]</scope>
    <source>
        <strain evidence="11 12">DSM 27057</strain>
    </source>
</reference>
<feature type="topological domain" description="Cytoplasmic" evidence="10">
    <location>
        <begin position="1"/>
        <end position="11"/>
    </location>
</feature>
<keyword evidence="5 10" id="KW-0812">Transmembrane</keyword>
<dbReference type="Pfam" id="PF04442">
    <property type="entry name" value="CtaG_Cox11"/>
    <property type="match status" value="1"/>
</dbReference>
<dbReference type="Gene3D" id="2.60.370.10">
    <property type="entry name" value="Ctag/Cox11"/>
    <property type="match status" value="1"/>
</dbReference>
<evidence type="ECO:0000256" key="2">
    <source>
        <dbReference type="ARBA" id="ARBA00004382"/>
    </source>
</evidence>
<name>A0A7W6CHN6_9SPHN</name>
<gene>
    <name evidence="10" type="primary">ctaG</name>
    <name evidence="11" type="ORF">GGR38_002969</name>
</gene>
<organism evidence="11 12">
    <name type="scientific">Novosphingobium sediminicola</name>
    <dbReference type="NCBI Taxonomy" id="563162"/>
    <lineage>
        <taxon>Bacteria</taxon>
        <taxon>Pseudomonadati</taxon>
        <taxon>Pseudomonadota</taxon>
        <taxon>Alphaproteobacteria</taxon>
        <taxon>Sphingomonadales</taxon>
        <taxon>Sphingomonadaceae</taxon>
        <taxon>Novosphingobium</taxon>
    </lineage>
</organism>
<protein>
    <recommendedName>
        <fullName evidence="4 10">Cytochrome c oxidase assembly protein CtaG</fullName>
    </recommendedName>
</protein>
<accession>A0A7W6CHN6</accession>
<evidence type="ECO:0000256" key="7">
    <source>
        <dbReference type="ARBA" id="ARBA00022989"/>
    </source>
</evidence>
<dbReference type="Proteomes" id="UP000548867">
    <property type="component" value="Unassembled WGS sequence"/>
</dbReference>
<dbReference type="RefSeq" id="WP_183626825.1">
    <property type="nucleotide sequence ID" value="NZ_JACIDX010000011.1"/>
</dbReference>
<evidence type="ECO:0000256" key="6">
    <source>
        <dbReference type="ARBA" id="ARBA00022968"/>
    </source>
</evidence>
<evidence type="ECO:0000256" key="1">
    <source>
        <dbReference type="ARBA" id="ARBA00004007"/>
    </source>
</evidence>
<dbReference type="FunFam" id="2.60.370.10:FF:000001">
    <property type="entry name" value="COX11 cytochrome c oxidase assembly homolog"/>
    <property type="match status" value="1"/>
</dbReference>
<evidence type="ECO:0000256" key="4">
    <source>
        <dbReference type="ARBA" id="ARBA00015384"/>
    </source>
</evidence>
<dbReference type="PANTHER" id="PTHR21320">
    <property type="entry name" value="CYTOCHROME C OXIDASE ASSEMBLY PROTEIN COX11-RELATED"/>
    <property type="match status" value="1"/>
</dbReference>
<sequence>MTSLTPPAPQNRNRRVAMIAGAVALGMAGLGYASVPLYRIFCQATGFGGTPQRASEAQAAGVKIAAGRTMSVRFDANVDPGMPWHFRPRQTTQTVAIGARTLAIFEAHNTSDKPITGAASFNVSPDEAARYFTKVACFCFTQQTLQPGQSVAMPVSYYVDPKILEDKDLKSLEQITLSYTFHRVPGA</sequence>
<dbReference type="PIRSF" id="PIRSF005413">
    <property type="entry name" value="COX11"/>
    <property type="match status" value="1"/>
</dbReference>
<keyword evidence="6 10" id="KW-0735">Signal-anchor</keyword>
<keyword evidence="10" id="KW-0997">Cell inner membrane</keyword>
<dbReference type="InterPro" id="IPR023471">
    <property type="entry name" value="CtaG/Cox11_dom_sf"/>
</dbReference>
<dbReference type="GO" id="GO:0005507">
    <property type="term" value="F:copper ion binding"/>
    <property type="evidence" value="ECO:0007669"/>
    <property type="project" value="InterPro"/>
</dbReference>
<dbReference type="HAMAP" id="MF_00155">
    <property type="entry name" value="CtaG"/>
    <property type="match status" value="1"/>
</dbReference>
<comment type="subcellular location">
    <subcellularLocation>
        <location evidence="2 10">Cell inner membrane</location>
        <topology evidence="2 10">Single-pass type II membrane protein</topology>
        <orientation evidence="2 10">Periplasmic side</orientation>
    </subcellularLocation>
</comment>
<keyword evidence="9 10" id="KW-0472">Membrane</keyword>
<keyword evidence="12" id="KW-1185">Reference proteome</keyword>
<comment type="caution">
    <text evidence="11">The sequence shown here is derived from an EMBL/GenBank/DDBJ whole genome shotgun (WGS) entry which is preliminary data.</text>
</comment>
<dbReference type="AlphaFoldDB" id="A0A7W6CHN6"/>
<dbReference type="InterPro" id="IPR007533">
    <property type="entry name" value="Cyt_c_oxidase_assmbl_CtaG"/>
</dbReference>